<organism evidence="2 3">
    <name type="scientific">Actinobacillus indolicus</name>
    <dbReference type="NCBI Taxonomy" id="51049"/>
    <lineage>
        <taxon>Bacteria</taxon>
        <taxon>Pseudomonadati</taxon>
        <taxon>Pseudomonadota</taxon>
        <taxon>Gammaproteobacteria</taxon>
        <taxon>Pasteurellales</taxon>
        <taxon>Pasteurellaceae</taxon>
        <taxon>Actinobacillus</taxon>
    </lineage>
</organism>
<dbReference type="Proteomes" id="UP000294444">
    <property type="component" value="Chromosome"/>
</dbReference>
<evidence type="ECO:0000313" key="3">
    <source>
        <dbReference type="Proteomes" id="UP000294444"/>
    </source>
</evidence>
<dbReference type="AlphaFoldDB" id="A0A4P7CGV0"/>
<feature type="chain" id="PRO_5020570734" evidence="1">
    <location>
        <begin position="23"/>
        <end position="123"/>
    </location>
</feature>
<gene>
    <name evidence="2" type="ORF">EXH44_02395</name>
</gene>
<keyword evidence="1" id="KW-0732">Signal</keyword>
<dbReference type="Pfam" id="PF04170">
    <property type="entry name" value="NlpE"/>
    <property type="match status" value="1"/>
</dbReference>
<name>A0A4P7CGV0_9PAST</name>
<protein>
    <submittedName>
        <fullName evidence="2">Copper resistance protein NlpE</fullName>
    </submittedName>
</protein>
<dbReference type="KEGG" id="aio:EXH44_02395"/>
<sequence>MKKIAFATLVAMLSACSMLPQKNVSGTYQGTLPCADCEKIEAELVLNSDKTYQYNTVYFKNKEQHPFTEKGTYTWDSNKSGVIRLTNSDNLALKVADTFVEFCDASGNTIKSQHNYKLQKVAK</sequence>
<evidence type="ECO:0000256" key="1">
    <source>
        <dbReference type="SAM" id="SignalP"/>
    </source>
</evidence>
<keyword evidence="3" id="KW-1185">Reference proteome</keyword>
<dbReference type="InterPro" id="IPR007298">
    <property type="entry name" value="Cu-R_lipoprotein_NlpE"/>
</dbReference>
<dbReference type="Gene3D" id="2.40.128.640">
    <property type="match status" value="1"/>
</dbReference>
<dbReference type="PROSITE" id="PS51257">
    <property type="entry name" value="PROKAR_LIPOPROTEIN"/>
    <property type="match status" value="1"/>
</dbReference>
<dbReference type="EMBL" id="CP038145">
    <property type="protein sequence ID" value="QBQ63164.1"/>
    <property type="molecule type" value="Genomic_DNA"/>
</dbReference>
<dbReference type="RefSeq" id="WP_162856112.1">
    <property type="nucleotide sequence ID" value="NZ_CP038145.1"/>
</dbReference>
<accession>A0A4P7CGV0</accession>
<proteinExistence type="predicted"/>
<feature type="signal peptide" evidence="1">
    <location>
        <begin position="1"/>
        <end position="22"/>
    </location>
</feature>
<reference evidence="2 3" key="1">
    <citation type="submission" date="2019-03" db="EMBL/GenBank/DDBJ databases">
        <authorList>
            <person name="Che Y."/>
            <person name="Zhou L."/>
        </authorList>
    </citation>
    <scope>NUCLEOTIDE SEQUENCE [LARGE SCALE GENOMIC DNA]</scope>
    <source>
        <strain evidence="2 3">AIFJ1607</strain>
    </source>
</reference>
<evidence type="ECO:0000313" key="2">
    <source>
        <dbReference type="EMBL" id="QBQ63164.1"/>
    </source>
</evidence>